<sequence>MNKFYQLTQQIEKQRINSYEDLQQINQYAAQNLIKLASNTHPFQLGERSFGFFGLTSTGKSTMINKLIGFDLAETGADETTQEIQPYDGQEYRLYDIPGRND</sequence>
<dbReference type="Gene3D" id="3.40.50.300">
    <property type="entry name" value="P-loop containing nucleotide triphosphate hydrolases"/>
    <property type="match status" value="1"/>
</dbReference>
<feature type="domain" description="G" evidence="1">
    <location>
        <begin position="50"/>
        <end position="99"/>
    </location>
</feature>
<evidence type="ECO:0000259" key="1">
    <source>
        <dbReference type="Pfam" id="PF01926"/>
    </source>
</evidence>
<name>A0A815QSZ7_9BILA</name>
<dbReference type="Proteomes" id="UP000663860">
    <property type="component" value="Unassembled WGS sequence"/>
</dbReference>
<dbReference type="GO" id="GO:0005525">
    <property type="term" value="F:GTP binding"/>
    <property type="evidence" value="ECO:0007669"/>
    <property type="project" value="InterPro"/>
</dbReference>
<dbReference type="AlphaFoldDB" id="A0A815QSZ7"/>
<organism evidence="2 3">
    <name type="scientific">Adineta steineri</name>
    <dbReference type="NCBI Taxonomy" id="433720"/>
    <lineage>
        <taxon>Eukaryota</taxon>
        <taxon>Metazoa</taxon>
        <taxon>Spiralia</taxon>
        <taxon>Gnathifera</taxon>
        <taxon>Rotifera</taxon>
        <taxon>Eurotatoria</taxon>
        <taxon>Bdelloidea</taxon>
        <taxon>Adinetida</taxon>
        <taxon>Adinetidae</taxon>
        <taxon>Adineta</taxon>
    </lineage>
</organism>
<dbReference type="InterPro" id="IPR027417">
    <property type="entry name" value="P-loop_NTPase"/>
</dbReference>
<gene>
    <name evidence="2" type="ORF">IZO911_LOCUS43269</name>
</gene>
<accession>A0A815QSZ7</accession>
<comment type="caution">
    <text evidence="2">The sequence shown here is derived from an EMBL/GenBank/DDBJ whole genome shotgun (WGS) entry which is preliminary data.</text>
</comment>
<dbReference type="SUPFAM" id="SSF52540">
    <property type="entry name" value="P-loop containing nucleoside triphosphate hydrolases"/>
    <property type="match status" value="1"/>
</dbReference>
<dbReference type="Pfam" id="PF01926">
    <property type="entry name" value="MMR_HSR1"/>
    <property type="match status" value="1"/>
</dbReference>
<protein>
    <recommendedName>
        <fullName evidence="1">G domain-containing protein</fullName>
    </recommendedName>
</protein>
<evidence type="ECO:0000313" key="3">
    <source>
        <dbReference type="Proteomes" id="UP000663860"/>
    </source>
</evidence>
<evidence type="ECO:0000313" key="2">
    <source>
        <dbReference type="EMBL" id="CAF1467336.1"/>
    </source>
</evidence>
<dbReference type="InterPro" id="IPR006073">
    <property type="entry name" value="GTP-bd"/>
</dbReference>
<proteinExistence type="predicted"/>
<feature type="non-terminal residue" evidence="2">
    <location>
        <position position="102"/>
    </location>
</feature>
<dbReference type="EMBL" id="CAJNOE010002094">
    <property type="protein sequence ID" value="CAF1467336.1"/>
    <property type="molecule type" value="Genomic_DNA"/>
</dbReference>
<reference evidence="2" key="1">
    <citation type="submission" date="2021-02" db="EMBL/GenBank/DDBJ databases">
        <authorList>
            <person name="Nowell W R."/>
        </authorList>
    </citation>
    <scope>NUCLEOTIDE SEQUENCE</scope>
</reference>